<dbReference type="Proteomes" id="UP001148125">
    <property type="component" value="Unassembled WGS sequence"/>
</dbReference>
<evidence type="ECO:0000259" key="1">
    <source>
        <dbReference type="Pfam" id="PF13280"/>
    </source>
</evidence>
<comment type="caution">
    <text evidence="3">The sequence shown here is derived from an EMBL/GenBank/DDBJ whole genome shotgun (WGS) entry which is preliminary data.</text>
</comment>
<dbReference type="Pfam" id="PF25583">
    <property type="entry name" value="WCX"/>
    <property type="match status" value="1"/>
</dbReference>
<reference evidence="3" key="1">
    <citation type="submission" date="2024-05" db="EMBL/GenBank/DDBJ databases">
        <title>Alkalihalobacillus sp. strain MEB203 novel alkaliphilic bacterium from Lonar Lake, India.</title>
        <authorList>
            <person name="Joshi A."/>
            <person name="Thite S."/>
            <person name="Mengade P."/>
        </authorList>
    </citation>
    <scope>NUCLEOTIDE SEQUENCE</scope>
    <source>
        <strain evidence="3">MEB 203</strain>
    </source>
</reference>
<dbReference type="Pfam" id="PF13280">
    <property type="entry name" value="WYL"/>
    <property type="match status" value="1"/>
</dbReference>
<sequence length="331" mass="39104">MNEKQSTKQRLLIIRDLLKKYTDEQNELTIRELVDLYYENTEQTVGHKAIRDDLKELAESGLFDVIENHEKNGVEKYYSHQTRLFEIHELRLLIDAVSSAKFITQTETENLVNKLKKLTSYHLAKQLENRILLPAGTKTENKSVRNAINSLHEAIWKQQTIQFQYGKYTIQKDFQLNRNGDYYLVKPYALVWNNEFYYLIGEFVPEGDIRHYRIDRMRNVEVTENTFILDPNFNINHYTQTLFHMYSGEERSIEIEFVNQLLNVVIDRFGLNVNIRPHSEGTFRITTNAVISDGLVRWLLTWGSDAKVLTPPSLVDRMKTEAEKLYKQYQQ</sequence>
<gene>
    <name evidence="3" type="ORF">N7Z68_07580</name>
</gene>
<organism evidence="3 4">
    <name type="scientific">Alkalihalobacterium chitinilyticum</name>
    <dbReference type="NCBI Taxonomy" id="2980103"/>
    <lineage>
        <taxon>Bacteria</taxon>
        <taxon>Bacillati</taxon>
        <taxon>Bacillota</taxon>
        <taxon>Bacilli</taxon>
        <taxon>Bacillales</taxon>
        <taxon>Bacillaceae</taxon>
        <taxon>Alkalihalobacterium</taxon>
    </lineage>
</organism>
<feature type="domain" description="WYL" evidence="1">
    <location>
        <begin position="148"/>
        <end position="222"/>
    </location>
</feature>
<dbReference type="InterPro" id="IPR026881">
    <property type="entry name" value="WYL_dom"/>
</dbReference>
<evidence type="ECO:0000313" key="4">
    <source>
        <dbReference type="Proteomes" id="UP001148125"/>
    </source>
</evidence>
<accession>A0ABT5VCR9</accession>
<dbReference type="PROSITE" id="PS52050">
    <property type="entry name" value="WYL"/>
    <property type="match status" value="1"/>
</dbReference>
<evidence type="ECO:0000259" key="2">
    <source>
        <dbReference type="Pfam" id="PF25583"/>
    </source>
</evidence>
<dbReference type="InterPro" id="IPR057727">
    <property type="entry name" value="WCX_dom"/>
</dbReference>
<name>A0ABT5VCR9_9BACI</name>
<dbReference type="PANTHER" id="PTHR34580">
    <property type="match status" value="1"/>
</dbReference>
<feature type="domain" description="WCX" evidence="2">
    <location>
        <begin position="254"/>
        <end position="325"/>
    </location>
</feature>
<proteinExistence type="predicted"/>
<keyword evidence="4" id="KW-1185">Reference proteome</keyword>
<protein>
    <submittedName>
        <fullName evidence="3">WYL domain-containing protein</fullName>
    </submittedName>
</protein>
<evidence type="ECO:0000313" key="3">
    <source>
        <dbReference type="EMBL" id="MDE5413244.1"/>
    </source>
</evidence>
<dbReference type="InterPro" id="IPR051534">
    <property type="entry name" value="CBASS_pafABC_assoc_protein"/>
</dbReference>
<dbReference type="RefSeq" id="WP_275117869.1">
    <property type="nucleotide sequence ID" value="NZ_JAOTPO010000004.1"/>
</dbReference>
<dbReference type="EMBL" id="JAOTPO010000004">
    <property type="protein sequence ID" value="MDE5413244.1"/>
    <property type="molecule type" value="Genomic_DNA"/>
</dbReference>
<dbReference type="PANTHER" id="PTHR34580:SF1">
    <property type="entry name" value="PROTEIN PAFC"/>
    <property type="match status" value="1"/>
</dbReference>